<keyword evidence="3" id="KW-1185">Reference proteome</keyword>
<dbReference type="InterPro" id="IPR002109">
    <property type="entry name" value="Glutaredoxin"/>
</dbReference>
<dbReference type="PANTHER" id="PTHR34386">
    <property type="entry name" value="GLUTAREDOXIN"/>
    <property type="match status" value="1"/>
</dbReference>
<organism evidence="2 3">
    <name type="scientific">Brevibacillus fulvus</name>
    <dbReference type="NCBI Taxonomy" id="1125967"/>
    <lineage>
        <taxon>Bacteria</taxon>
        <taxon>Bacillati</taxon>
        <taxon>Bacillota</taxon>
        <taxon>Bacilli</taxon>
        <taxon>Bacillales</taxon>
        <taxon>Paenibacillaceae</taxon>
        <taxon>Brevibacillus</taxon>
    </lineage>
</organism>
<gene>
    <name evidence="2" type="ORF">JOD01_002921</name>
</gene>
<protein>
    <submittedName>
        <fullName evidence="2">Glutaredoxin</fullName>
    </submittedName>
</protein>
<feature type="domain" description="Glutaredoxin" evidence="1">
    <location>
        <begin position="5"/>
        <end position="60"/>
    </location>
</feature>
<dbReference type="InterPro" id="IPR051548">
    <property type="entry name" value="Grx-like_ET"/>
</dbReference>
<dbReference type="CDD" id="cd02976">
    <property type="entry name" value="NrdH"/>
    <property type="match status" value="1"/>
</dbReference>
<name>A0A938XZV1_9BACL</name>
<dbReference type="SUPFAM" id="SSF52833">
    <property type="entry name" value="Thioredoxin-like"/>
    <property type="match status" value="1"/>
</dbReference>
<dbReference type="AlphaFoldDB" id="A0A938XZV1"/>
<sequence>MTQAIVYVADHCQYCQQTVALLTAQNVSFEERNIDQNETYREQLAQYGTMSVPLTLIEGKPVFGYDPVRMEKLLADLKGEGQQA</sequence>
<proteinExistence type="predicted"/>
<reference evidence="2" key="1">
    <citation type="submission" date="2021-01" db="EMBL/GenBank/DDBJ databases">
        <title>Genomic Encyclopedia of Type Strains, Phase IV (KMG-IV): sequencing the most valuable type-strain genomes for metagenomic binning, comparative biology and taxonomic classification.</title>
        <authorList>
            <person name="Goeker M."/>
        </authorList>
    </citation>
    <scope>NUCLEOTIDE SEQUENCE</scope>
    <source>
        <strain evidence="2">DSM 25523</strain>
    </source>
</reference>
<comment type="caution">
    <text evidence="2">The sequence shown here is derived from an EMBL/GenBank/DDBJ whole genome shotgun (WGS) entry which is preliminary data.</text>
</comment>
<evidence type="ECO:0000259" key="1">
    <source>
        <dbReference type="Pfam" id="PF00462"/>
    </source>
</evidence>
<dbReference type="InterPro" id="IPR036249">
    <property type="entry name" value="Thioredoxin-like_sf"/>
</dbReference>
<dbReference type="Proteomes" id="UP000717624">
    <property type="component" value="Unassembled WGS sequence"/>
</dbReference>
<dbReference type="Gene3D" id="3.40.30.10">
    <property type="entry name" value="Glutaredoxin"/>
    <property type="match status" value="1"/>
</dbReference>
<evidence type="ECO:0000313" key="3">
    <source>
        <dbReference type="Proteomes" id="UP000717624"/>
    </source>
</evidence>
<accession>A0A938XZV1</accession>
<evidence type="ECO:0000313" key="2">
    <source>
        <dbReference type="EMBL" id="MBM7591294.1"/>
    </source>
</evidence>
<dbReference type="RefSeq" id="WP_204519004.1">
    <property type="nucleotide sequence ID" value="NZ_BAABIN010000012.1"/>
</dbReference>
<dbReference type="GO" id="GO:0009055">
    <property type="term" value="F:electron transfer activity"/>
    <property type="evidence" value="ECO:0007669"/>
    <property type="project" value="TreeGrafter"/>
</dbReference>
<dbReference type="PROSITE" id="PS51354">
    <property type="entry name" value="GLUTAREDOXIN_2"/>
    <property type="match status" value="1"/>
</dbReference>
<dbReference type="GO" id="GO:0045454">
    <property type="term" value="P:cell redox homeostasis"/>
    <property type="evidence" value="ECO:0007669"/>
    <property type="project" value="TreeGrafter"/>
</dbReference>
<dbReference type="Pfam" id="PF00462">
    <property type="entry name" value="Glutaredoxin"/>
    <property type="match status" value="1"/>
</dbReference>
<dbReference type="EMBL" id="JAFBEB010000010">
    <property type="protein sequence ID" value="MBM7591294.1"/>
    <property type="molecule type" value="Genomic_DNA"/>
</dbReference>
<dbReference type="PANTHER" id="PTHR34386:SF1">
    <property type="entry name" value="GLUTAREDOXIN-LIKE PROTEIN NRDH"/>
    <property type="match status" value="1"/>
</dbReference>